<name>A7F131_SCLS1</name>
<dbReference type="InParanoid" id="A7F131"/>
<dbReference type="EMBL" id="CH476637">
    <property type="protein sequence ID" value="EDN95423.1"/>
    <property type="molecule type" value="Genomic_DNA"/>
</dbReference>
<sequence>MSRRTERFGFGQLSNPIDKTTSLQENVTVIDMPPFVSPSEIQPRASVQRFDH</sequence>
<proteinExistence type="predicted"/>
<keyword evidence="2" id="KW-1185">Reference proteome</keyword>
<dbReference type="Proteomes" id="UP000001312">
    <property type="component" value="Unassembled WGS sequence"/>
</dbReference>
<organism evidence="1 2">
    <name type="scientific">Sclerotinia sclerotiorum (strain ATCC 18683 / 1980 / Ss-1)</name>
    <name type="common">White mold</name>
    <name type="synonym">Whetzelinia sclerotiorum</name>
    <dbReference type="NCBI Taxonomy" id="665079"/>
    <lineage>
        <taxon>Eukaryota</taxon>
        <taxon>Fungi</taxon>
        <taxon>Dikarya</taxon>
        <taxon>Ascomycota</taxon>
        <taxon>Pezizomycotina</taxon>
        <taxon>Leotiomycetes</taxon>
        <taxon>Helotiales</taxon>
        <taxon>Sclerotiniaceae</taxon>
        <taxon>Sclerotinia</taxon>
    </lineage>
</organism>
<evidence type="ECO:0000313" key="1">
    <source>
        <dbReference type="EMBL" id="EDN95423.1"/>
    </source>
</evidence>
<dbReference type="AlphaFoldDB" id="A7F131"/>
<accession>A7F131</accession>
<protein>
    <submittedName>
        <fullName evidence="1">Uncharacterized protein</fullName>
    </submittedName>
</protein>
<reference evidence="2" key="1">
    <citation type="journal article" date="2011" name="PLoS Genet.">
        <title>Genomic analysis of the necrotrophic fungal pathogens Sclerotinia sclerotiorum and Botrytis cinerea.</title>
        <authorList>
            <person name="Amselem J."/>
            <person name="Cuomo C.A."/>
            <person name="van Kan J.A."/>
            <person name="Viaud M."/>
            <person name="Benito E.P."/>
            <person name="Couloux A."/>
            <person name="Coutinho P.M."/>
            <person name="de Vries R.P."/>
            <person name="Dyer P.S."/>
            <person name="Fillinger S."/>
            <person name="Fournier E."/>
            <person name="Gout L."/>
            <person name="Hahn M."/>
            <person name="Kohn L."/>
            <person name="Lapalu N."/>
            <person name="Plummer K.M."/>
            <person name="Pradier J.M."/>
            <person name="Quevillon E."/>
            <person name="Sharon A."/>
            <person name="Simon A."/>
            <person name="ten Have A."/>
            <person name="Tudzynski B."/>
            <person name="Tudzynski P."/>
            <person name="Wincker P."/>
            <person name="Andrew M."/>
            <person name="Anthouard V."/>
            <person name="Beever R.E."/>
            <person name="Beffa R."/>
            <person name="Benoit I."/>
            <person name="Bouzid O."/>
            <person name="Brault B."/>
            <person name="Chen Z."/>
            <person name="Choquer M."/>
            <person name="Collemare J."/>
            <person name="Cotton P."/>
            <person name="Danchin E.G."/>
            <person name="Da Silva C."/>
            <person name="Gautier A."/>
            <person name="Giraud C."/>
            <person name="Giraud T."/>
            <person name="Gonzalez C."/>
            <person name="Grossetete S."/>
            <person name="Guldener U."/>
            <person name="Henrissat B."/>
            <person name="Howlett B.J."/>
            <person name="Kodira C."/>
            <person name="Kretschmer M."/>
            <person name="Lappartient A."/>
            <person name="Leroch M."/>
            <person name="Levis C."/>
            <person name="Mauceli E."/>
            <person name="Neuveglise C."/>
            <person name="Oeser B."/>
            <person name="Pearson M."/>
            <person name="Poulain J."/>
            <person name="Poussereau N."/>
            <person name="Quesneville H."/>
            <person name="Rascle C."/>
            <person name="Schumacher J."/>
            <person name="Segurens B."/>
            <person name="Sexton A."/>
            <person name="Silva E."/>
            <person name="Sirven C."/>
            <person name="Soanes D.M."/>
            <person name="Talbot N.J."/>
            <person name="Templeton M."/>
            <person name="Yandava C."/>
            <person name="Yarden O."/>
            <person name="Zeng Q."/>
            <person name="Rollins J.A."/>
            <person name="Lebrun M.H."/>
            <person name="Dickman M."/>
        </authorList>
    </citation>
    <scope>NUCLEOTIDE SEQUENCE [LARGE SCALE GENOMIC DNA]</scope>
    <source>
        <strain evidence="2">ATCC 18683 / 1980 / Ss-1</strain>
    </source>
</reference>
<dbReference type="GeneID" id="5483993"/>
<evidence type="ECO:0000313" key="2">
    <source>
        <dbReference type="Proteomes" id="UP000001312"/>
    </source>
</evidence>
<dbReference type="KEGG" id="ssl:SS1G_11301"/>
<gene>
    <name evidence="1" type="ORF">SS1G_11301</name>
</gene>
<dbReference type="HOGENOM" id="CLU_3088704_0_0_1"/>
<dbReference type="RefSeq" id="XP_001588058.1">
    <property type="nucleotide sequence ID" value="XM_001588008.1"/>
</dbReference>